<reference evidence="4" key="1">
    <citation type="submission" date="2020-10" db="EMBL/GenBank/DDBJ databases">
        <authorList>
            <person name="Gilroy R."/>
        </authorList>
    </citation>
    <scope>NUCLEOTIDE SEQUENCE</scope>
    <source>
        <strain evidence="4">ChiSjej4B22-8148</strain>
    </source>
</reference>
<dbReference type="InterPro" id="IPR006343">
    <property type="entry name" value="DnaB/C_C"/>
</dbReference>
<evidence type="ECO:0000313" key="4">
    <source>
        <dbReference type="EMBL" id="HIR14921.1"/>
    </source>
</evidence>
<dbReference type="Gene3D" id="1.10.10.630">
    <property type="entry name" value="DnaD domain-like"/>
    <property type="match status" value="2"/>
</dbReference>
<dbReference type="AlphaFoldDB" id="A0A9D1AEA1"/>
<dbReference type="NCBIfam" id="TIGR01446">
    <property type="entry name" value="DnaD_dom"/>
    <property type="match status" value="2"/>
</dbReference>
<feature type="domain" description="DnaB/C C-terminal" evidence="3">
    <location>
        <begin position="135"/>
        <end position="207"/>
    </location>
</feature>
<dbReference type="PIRSF" id="PIRSF033722">
    <property type="entry name" value="DnaD_CA_C3587_prd"/>
    <property type="match status" value="1"/>
</dbReference>
<dbReference type="Proteomes" id="UP000886757">
    <property type="component" value="Unassembled WGS sequence"/>
</dbReference>
<feature type="region of interest" description="Disordered" evidence="2">
    <location>
        <begin position="296"/>
        <end position="320"/>
    </location>
</feature>
<proteinExistence type="inferred from homology"/>
<reference evidence="4" key="2">
    <citation type="journal article" date="2021" name="PeerJ">
        <title>Extensive microbial diversity within the chicken gut microbiome revealed by metagenomics and culture.</title>
        <authorList>
            <person name="Gilroy R."/>
            <person name="Ravi A."/>
            <person name="Getino M."/>
            <person name="Pursley I."/>
            <person name="Horton D.L."/>
            <person name="Alikhan N.F."/>
            <person name="Baker D."/>
            <person name="Gharbi K."/>
            <person name="Hall N."/>
            <person name="Watson M."/>
            <person name="Adriaenssens E.M."/>
            <person name="Foster-Nyarko E."/>
            <person name="Jarju S."/>
            <person name="Secka A."/>
            <person name="Antonio M."/>
            <person name="Oren A."/>
            <person name="Chaudhuri R.R."/>
            <person name="La Ragione R."/>
            <person name="Hildebrand F."/>
            <person name="Pallen M.J."/>
        </authorList>
    </citation>
    <scope>NUCLEOTIDE SEQUENCE</scope>
    <source>
        <strain evidence="4">ChiSjej4B22-8148</strain>
    </source>
</reference>
<dbReference type="Pfam" id="PF07261">
    <property type="entry name" value="DnaB_2"/>
    <property type="match status" value="2"/>
</dbReference>
<gene>
    <name evidence="4" type="ORF">IAB31_13480</name>
</gene>
<evidence type="ECO:0000313" key="5">
    <source>
        <dbReference type="Proteomes" id="UP000886757"/>
    </source>
</evidence>
<evidence type="ECO:0000256" key="1">
    <source>
        <dbReference type="ARBA" id="ARBA00093462"/>
    </source>
</evidence>
<protein>
    <submittedName>
        <fullName evidence="4">DnaD domain protein</fullName>
    </submittedName>
</protein>
<evidence type="ECO:0000259" key="3">
    <source>
        <dbReference type="Pfam" id="PF07261"/>
    </source>
</evidence>
<feature type="region of interest" description="Disordered" evidence="2">
    <location>
        <begin position="93"/>
        <end position="118"/>
    </location>
</feature>
<dbReference type="InterPro" id="IPR053162">
    <property type="entry name" value="DnaD"/>
</dbReference>
<comment type="similarity">
    <text evidence="1">Belongs to the DnaB/DnaD family.</text>
</comment>
<sequence>MKIHTAASSGATLIQNEFIDQYMPHANGEFVKVYLYLLRCAGSGRDLSLSSIADAFDHTEKDIQRALIYWEKLQLLRLGYDRQGNLSEISLQMPGGKASETSLPARPASVKEENDAPTPARIAELSQEKEIRQLFFIAEQYLQRPLSSSEQSDFIYYYDSLKFSSDLIEYLLEYCISKGSSSRHYMRKVALSWAEAGISTVLQAKEETNLYNKNYFTILNAFGIKGRSPASFEQEMMSHWLDDLGFSVEIVLEACRRTVRQTHEPNFQYANKILEDWRQKKVSSLGDIKALDLKRRAQQQSSKAAPKREPVRSASSNRFHNFSQRDYDYGQLEKQLLNQ</sequence>
<dbReference type="InterPro" id="IPR017019">
    <property type="entry name" value="DNA_replication_prd_bac"/>
</dbReference>
<feature type="domain" description="DnaB/C C-terminal" evidence="3">
    <location>
        <begin position="225"/>
        <end position="290"/>
    </location>
</feature>
<comment type="caution">
    <text evidence="4">The sequence shown here is derived from an EMBL/GenBank/DDBJ whole genome shotgun (WGS) entry which is preliminary data.</text>
</comment>
<name>A0A9D1AEA1_9FIRM</name>
<dbReference type="InterPro" id="IPR034829">
    <property type="entry name" value="DnaD-like_sf"/>
</dbReference>
<evidence type="ECO:0000256" key="2">
    <source>
        <dbReference type="SAM" id="MobiDB-lite"/>
    </source>
</evidence>
<organism evidence="4 5">
    <name type="scientific">Candidatus Choladousia intestinavium</name>
    <dbReference type="NCBI Taxonomy" id="2840727"/>
    <lineage>
        <taxon>Bacteria</taxon>
        <taxon>Bacillati</taxon>
        <taxon>Bacillota</taxon>
        <taxon>Clostridia</taxon>
        <taxon>Lachnospirales</taxon>
        <taxon>Lachnospiraceae</taxon>
        <taxon>Lachnospiraceae incertae sedis</taxon>
        <taxon>Candidatus Choladousia</taxon>
    </lineage>
</organism>
<accession>A0A9D1AEA1</accession>
<dbReference type="PANTHER" id="PTHR37293">
    <property type="entry name" value="PHAGE REPLICATION PROTEIN-RELATED"/>
    <property type="match status" value="1"/>
</dbReference>
<dbReference type="SUPFAM" id="SSF158499">
    <property type="entry name" value="DnaD domain-like"/>
    <property type="match status" value="2"/>
</dbReference>
<dbReference type="EMBL" id="DVGK01000160">
    <property type="protein sequence ID" value="HIR14921.1"/>
    <property type="molecule type" value="Genomic_DNA"/>
</dbReference>
<dbReference type="PANTHER" id="PTHR37293:SF5">
    <property type="entry name" value="DNA REPLICATION PROTEIN"/>
    <property type="match status" value="1"/>
</dbReference>